<sequence>MITKSVLLNFSLPAIICLTATNYITANRLKSSGFNTSHIHVIADRPEFDHISNLKLNNSISLIDHYRHVKSVLGKPDSITTPVDRSVSFYDQPCKLAYFKGIEFEKYGDKMVISQINFSQKNKVWLQSGKLILNYQTTISSLKNYFPKSIKKKLTVTNDDHGTQKFVTISLSVPKSDDLWVLLFNAQTGHLERVDYWMPD</sequence>
<reference evidence="2 3" key="1">
    <citation type="submission" date="2018-04" db="EMBL/GenBank/DDBJ databases">
        <title>Genomic Encyclopedia of Archaeal and Bacterial Type Strains, Phase II (KMG-II): from individual species to whole genera.</title>
        <authorList>
            <person name="Goeker M."/>
        </authorList>
    </citation>
    <scope>NUCLEOTIDE SEQUENCE [LARGE SCALE GENOMIC DNA]</scope>
    <source>
        <strain evidence="2 3">DSM 26809</strain>
    </source>
</reference>
<name>A0A2T5JDV2_9SPHI</name>
<dbReference type="RefSeq" id="WP_107827852.1">
    <property type="nucleotide sequence ID" value="NZ_CP160205.1"/>
</dbReference>
<keyword evidence="1" id="KW-1133">Transmembrane helix</keyword>
<dbReference type="Proteomes" id="UP000244168">
    <property type="component" value="Unassembled WGS sequence"/>
</dbReference>
<comment type="caution">
    <text evidence="2">The sequence shown here is derived from an EMBL/GenBank/DDBJ whole genome shotgun (WGS) entry which is preliminary data.</text>
</comment>
<evidence type="ECO:0000256" key="1">
    <source>
        <dbReference type="SAM" id="Phobius"/>
    </source>
</evidence>
<evidence type="ECO:0000313" key="2">
    <source>
        <dbReference type="EMBL" id="PTQ99949.1"/>
    </source>
</evidence>
<dbReference type="EMBL" id="QAOQ01000002">
    <property type="protein sequence ID" value="PTQ99949.1"/>
    <property type="molecule type" value="Genomic_DNA"/>
</dbReference>
<gene>
    <name evidence="2" type="ORF">C8P68_102780</name>
</gene>
<keyword evidence="1" id="KW-0472">Membrane</keyword>
<evidence type="ECO:0000313" key="3">
    <source>
        <dbReference type="Proteomes" id="UP000244168"/>
    </source>
</evidence>
<protein>
    <submittedName>
        <fullName evidence="2">Uncharacterized protein</fullName>
    </submittedName>
</protein>
<dbReference type="AlphaFoldDB" id="A0A2T5JDV2"/>
<feature type="transmembrane region" description="Helical" evidence="1">
    <location>
        <begin position="6"/>
        <end position="25"/>
    </location>
</feature>
<organism evidence="2 3">
    <name type="scientific">Mucilaginibacter yixingensis</name>
    <dbReference type="NCBI Taxonomy" id="1295612"/>
    <lineage>
        <taxon>Bacteria</taxon>
        <taxon>Pseudomonadati</taxon>
        <taxon>Bacteroidota</taxon>
        <taxon>Sphingobacteriia</taxon>
        <taxon>Sphingobacteriales</taxon>
        <taxon>Sphingobacteriaceae</taxon>
        <taxon>Mucilaginibacter</taxon>
    </lineage>
</organism>
<keyword evidence="3" id="KW-1185">Reference proteome</keyword>
<proteinExistence type="predicted"/>
<accession>A0A2T5JDV2</accession>
<keyword evidence="1" id="KW-0812">Transmembrane</keyword>